<dbReference type="PANTHER" id="PTHR43747">
    <property type="entry name" value="FAD-BINDING PROTEIN"/>
    <property type="match status" value="1"/>
</dbReference>
<keyword evidence="4" id="KW-0560">Oxidoreductase</keyword>
<dbReference type="Gene3D" id="3.50.50.60">
    <property type="entry name" value="FAD/NAD(P)-binding domain"/>
    <property type="match status" value="1"/>
</dbReference>
<feature type="binding site" evidence="2">
    <location>
        <position position="340"/>
    </location>
    <ligand>
        <name>FAD</name>
        <dbReference type="ChEBI" id="CHEBI:57692"/>
    </ligand>
</feature>
<dbReference type="EMBL" id="JACHET010000001">
    <property type="protein sequence ID" value="MBB6185272.1"/>
    <property type="molecule type" value="Genomic_DNA"/>
</dbReference>
<feature type="binding site" evidence="2">
    <location>
        <position position="353"/>
    </location>
    <ligand>
        <name>FAD</name>
        <dbReference type="ChEBI" id="CHEBI:57692"/>
    </ligand>
</feature>
<feature type="binding site" evidence="2">
    <location>
        <position position="79"/>
    </location>
    <ligand>
        <name>7-chloro-L-tryptophan</name>
        <dbReference type="ChEBI" id="CHEBI:58713"/>
    </ligand>
</feature>
<feature type="active site" evidence="1">
    <location>
        <position position="79"/>
    </location>
</feature>
<feature type="binding site" evidence="2">
    <location>
        <position position="349"/>
    </location>
    <ligand>
        <name>L-tryptophan</name>
        <dbReference type="ChEBI" id="CHEBI:57912"/>
    </ligand>
</feature>
<evidence type="ECO:0000313" key="3">
    <source>
        <dbReference type="EMBL" id="KGI76871.1"/>
    </source>
</evidence>
<dbReference type="PANTHER" id="PTHR43747:SF4">
    <property type="entry name" value="FLAVIN-DEPENDENT TRYPTOPHAN HALOGENASE"/>
    <property type="match status" value="1"/>
</dbReference>
<reference evidence="3 5" key="1">
    <citation type="submission" date="2014-09" db="EMBL/GenBank/DDBJ databases">
        <title>Xanthomonadaceae 3.5X direct submission.</title>
        <authorList>
            <person name="Fang T."/>
            <person name="Wang H."/>
        </authorList>
    </citation>
    <scope>NUCLEOTIDE SEQUENCE [LARGE SCALE GENOMIC DNA]</scope>
    <source>
        <strain evidence="3 5">3.5X</strain>
    </source>
</reference>
<dbReference type="AlphaFoldDB" id="A0A099CT63"/>
<dbReference type="Proteomes" id="UP000560000">
    <property type="component" value="Unassembled WGS sequence"/>
</dbReference>
<keyword evidence="2" id="KW-0285">Flavoprotein</keyword>
<keyword evidence="2" id="KW-0547">Nucleotide-binding</keyword>
<accession>A0A099CT63</accession>
<dbReference type="HOGENOM" id="CLU_022247_1_0_6"/>
<dbReference type="SUPFAM" id="SSF51905">
    <property type="entry name" value="FAD/NAD(P)-binding domain"/>
    <property type="match status" value="1"/>
</dbReference>
<gene>
    <name evidence="4" type="ORF">HNQ86_002617</name>
    <name evidence="3" type="ORF">LF63_0113170</name>
</gene>
<dbReference type="STRING" id="1543381.LF63_0113170"/>
<dbReference type="PIRSF" id="PIRSF011396">
    <property type="entry name" value="Trp_halogenase"/>
    <property type="match status" value="1"/>
</dbReference>
<dbReference type="InterPro" id="IPR050816">
    <property type="entry name" value="Flavin-dep_Halogenase_NPB"/>
</dbReference>
<dbReference type="OrthoDB" id="462203at2"/>
<dbReference type="InterPro" id="IPR036188">
    <property type="entry name" value="FAD/NAD-bd_sf"/>
</dbReference>
<dbReference type="RefSeq" id="WP_043102517.1">
    <property type="nucleotide sequence ID" value="NZ_JACHET010000001.1"/>
</dbReference>
<proteinExistence type="predicted"/>
<feature type="binding site" evidence="2">
    <location>
        <begin position="14"/>
        <end position="17"/>
    </location>
    <ligand>
        <name>FAD</name>
        <dbReference type="ChEBI" id="CHEBI:57692"/>
    </ligand>
</feature>
<reference evidence="4 6" key="2">
    <citation type="submission" date="2020-08" db="EMBL/GenBank/DDBJ databases">
        <title>Genomic Encyclopedia of Type Strains, Phase IV (KMG-IV): sequencing the most valuable type-strain genomes for metagenomic binning, comparative biology and taxonomic classification.</title>
        <authorList>
            <person name="Goeker M."/>
        </authorList>
    </citation>
    <scope>NUCLEOTIDE SEQUENCE [LARGE SCALE GENOMIC DNA]</scope>
    <source>
        <strain evidence="4 6">DSM 107085</strain>
    </source>
</reference>
<dbReference type="InterPro" id="IPR033856">
    <property type="entry name" value="Trp_halogen"/>
</dbReference>
<comment type="caution">
    <text evidence="3">The sequence shown here is derived from an EMBL/GenBank/DDBJ whole genome shotgun (WGS) entry which is preliminary data.</text>
</comment>
<dbReference type="Pfam" id="PF04820">
    <property type="entry name" value="Trp_halogenase"/>
    <property type="match status" value="1"/>
</dbReference>
<organism evidence="3 5">
    <name type="scientific">Oleiagrimonas soli</name>
    <dbReference type="NCBI Taxonomy" id="1543381"/>
    <lineage>
        <taxon>Bacteria</taxon>
        <taxon>Pseudomonadati</taxon>
        <taxon>Pseudomonadota</taxon>
        <taxon>Gammaproteobacteria</taxon>
        <taxon>Lysobacterales</taxon>
        <taxon>Rhodanobacteraceae</taxon>
        <taxon>Oleiagrimonas</taxon>
    </lineage>
</organism>
<dbReference type="GO" id="GO:0004497">
    <property type="term" value="F:monooxygenase activity"/>
    <property type="evidence" value="ECO:0007669"/>
    <property type="project" value="InterPro"/>
</dbReference>
<feature type="binding site" evidence="2">
    <location>
        <position position="192"/>
    </location>
    <ligand>
        <name>FAD</name>
        <dbReference type="ChEBI" id="CHEBI:57692"/>
    </ligand>
</feature>
<evidence type="ECO:0000313" key="6">
    <source>
        <dbReference type="Proteomes" id="UP000560000"/>
    </source>
</evidence>
<keyword evidence="2" id="KW-0274">FAD</keyword>
<protein>
    <submittedName>
        <fullName evidence="3">Tryptophan halogenase</fullName>
        <ecNumber evidence="4">1.14.19.9</ecNumber>
    </submittedName>
</protein>
<dbReference type="GO" id="GO:0000166">
    <property type="term" value="F:nucleotide binding"/>
    <property type="evidence" value="ECO:0007669"/>
    <property type="project" value="UniProtKB-KW"/>
</dbReference>
<name>A0A099CT63_9GAMM</name>
<dbReference type="Proteomes" id="UP000029708">
    <property type="component" value="Unassembled WGS sequence"/>
</dbReference>
<evidence type="ECO:0000256" key="2">
    <source>
        <dbReference type="PIRSR" id="PIRSR011396-2"/>
    </source>
</evidence>
<evidence type="ECO:0000256" key="1">
    <source>
        <dbReference type="PIRSR" id="PIRSR011396-1"/>
    </source>
</evidence>
<evidence type="ECO:0000313" key="5">
    <source>
        <dbReference type="Proteomes" id="UP000029708"/>
    </source>
</evidence>
<sequence length="509" mass="57285">MNASPIRRVVILGGGTAGWISAALLGRAFGSRLAIRLIESDAIGTVGVGEATIPQIQHINRFLGLDEREVLKASQGTYKLGIQFNDWGRVGDSYLHAFGDIGLPLGLIPFQHYWLRDRQERSAAASQGAAELWAYSINARACHAGRMARMERIGDTPLTGLRHAYHLDAGLYARFLRAQCDPTVVQRIEGKVVDVALREDDGFIQSLLLESGERIEGDLFIDCSGFRGLLIEETLHAGYDDWKHWLPCDRAMAVASTRVAPMRPYTQASARAAGWQWRIPLQHRSGNGHVYSSDFISDDEATATLLSHLEGEAMGEPRPLRFQTGCRRRFWHRNCIAIGLAAGFMEPLESTGIHLIQSAVSRLISLFPDSAFDAAMIDAYNRQTRFEYERIRDFLILHYRATERRDTPFWRHCAQIEPPESLRRKLDVFRASAQLFRDGEELFTDVGWLQVLIGQHVQPQRHHPLANAVTPAQLDEFLTHIRTLLDRAIDSMPSHDAFIERHCKAPPLP</sequence>
<dbReference type="EMBL" id="JROI01000015">
    <property type="protein sequence ID" value="KGI76871.1"/>
    <property type="molecule type" value="Genomic_DNA"/>
</dbReference>
<dbReference type="InterPro" id="IPR006905">
    <property type="entry name" value="Flavin_halogenase"/>
</dbReference>
<keyword evidence="5" id="KW-1185">Reference proteome</keyword>
<dbReference type="EC" id="1.14.19.9" evidence="4"/>
<evidence type="ECO:0000313" key="4">
    <source>
        <dbReference type="EMBL" id="MBB6185272.1"/>
    </source>
</evidence>